<dbReference type="CDD" id="cd02440">
    <property type="entry name" value="AdoMet_MTases"/>
    <property type="match status" value="1"/>
</dbReference>
<dbReference type="HOGENOM" id="CLU_037990_1_2_10"/>
<sequence length="219" mass="24596">MNTHWNNTNRFDSESETWDKNPGRVKLAGQIAQSLKEMVPFQKKWNALEIGCGTGLITCPIAEKVSSITAIDTSEGMIETLKAKMRARQTCAIEALVCDILTEPDNEKPRGKFDFIFSSMTLHHISDTSGLLKKINAYLHPGGYLAIADLDEEDGYFHENPDEKVHKGFPRDALLAQLKDAGFGDITFSTAATITKINREERKMTYTIFLALARKRKQK</sequence>
<protein>
    <submittedName>
        <fullName evidence="2">Methyltransferase type 12</fullName>
    </submittedName>
</protein>
<dbReference type="SUPFAM" id="SSF53335">
    <property type="entry name" value="S-adenosyl-L-methionine-dependent methyltransferases"/>
    <property type="match status" value="1"/>
</dbReference>
<dbReference type="STRING" id="331678.Cphamn1_1223"/>
<dbReference type="eggNOG" id="COG0500">
    <property type="taxonomic scope" value="Bacteria"/>
</dbReference>
<dbReference type="GO" id="GO:0008168">
    <property type="term" value="F:methyltransferase activity"/>
    <property type="evidence" value="ECO:0007669"/>
    <property type="project" value="UniProtKB-KW"/>
</dbReference>
<accession>B3EQX4</accession>
<dbReference type="PANTHER" id="PTHR43861">
    <property type="entry name" value="TRANS-ACONITATE 2-METHYLTRANSFERASE-RELATED"/>
    <property type="match status" value="1"/>
</dbReference>
<name>B3EQX4_CHLPB</name>
<evidence type="ECO:0000313" key="2">
    <source>
        <dbReference type="EMBL" id="ACE04155.1"/>
    </source>
</evidence>
<proteinExistence type="predicted"/>
<dbReference type="EMBL" id="CP001101">
    <property type="protein sequence ID" value="ACE04155.1"/>
    <property type="molecule type" value="Genomic_DNA"/>
</dbReference>
<dbReference type="AlphaFoldDB" id="B3EQX4"/>
<organism evidence="2">
    <name type="scientific">Chlorobium phaeobacteroides (strain BS1)</name>
    <dbReference type="NCBI Taxonomy" id="331678"/>
    <lineage>
        <taxon>Bacteria</taxon>
        <taxon>Pseudomonadati</taxon>
        <taxon>Chlorobiota</taxon>
        <taxon>Chlorobiia</taxon>
        <taxon>Chlorobiales</taxon>
        <taxon>Chlorobiaceae</taxon>
        <taxon>Chlorobium/Pelodictyon group</taxon>
        <taxon>Chlorobium</taxon>
    </lineage>
</organism>
<keyword evidence="2" id="KW-0489">Methyltransferase</keyword>
<dbReference type="InterPro" id="IPR029063">
    <property type="entry name" value="SAM-dependent_MTases_sf"/>
</dbReference>
<dbReference type="OrthoDB" id="9791837at2"/>
<dbReference type="PANTHER" id="PTHR43861:SF3">
    <property type="entry name" value="PUTATIVE (AFU_ORTHOLOGUE AFUA_2G14390)-RELATED"/>
    <property type="match status" value="1"/>
</dbReference>
<dbReference type="GO" id="GO:0032259">
    <property type="term" value="P:methylation"/>
    <property type="evidence" value="ECO:0007669"/>
    <property type="project" value="UniProtKB-KW"/>
</dbReference>
<keyword evidence="1 2" id="KW-0808">Transferase</keyword>
<gene>
    <name evidence="2" type="ordered locus">Cphamn1_1223</name>
</gene>
<dbReference type="Gene3D" id="3.40.50.150">
    <property type="entry name" value="Vaccinia Virus protein VP39"/>
    <property type="match status" value="1"/>
</dbReference>
<dbReference type="KEGG" id="cpb:Cphamn1_1223"/>
<reference evidence="2" key="1">
    <citation type="submission" date="2008-06" db="EMBL/GenBank/DDBJ databases">
        <title>Complete sequence of Chlorobium phaeobacteroides BS1.</title>
        <authorList>
            <consortium name="US DOE Joint Genome Institute"/>
            <person name="Lucas S."/>
            <person name="Copeland A."/>
            <person name="Lapidus A."/>
            <person name="Glavina del Rio T."/>
            <person name="Dalin E."/>
            <person name="Tice H."/>
            <person name="Bruce D."/>
            <person name="Goodwin L."/>
            <person name="Pitluck S."/>
            <person name="Schmutz J."/>
            <person name="Larimer F."/>
            <person name="Land M."/>
            <person name="Hauser L."/>
            <person name="Kyrpides N."/>
            <person name="Ovchinnikova G."/>
            <person name="Li T."/>
            <person name="Liu Z."/>
            <person name="Zhao F."/>
            <person name="Overmann J."/>
            <person name="Bryant D.A."/>
            <person name="Richardson P."/>
        </authorList>
    </citation>
    <scope>NUCLEOTIDE SEQUENCE [LARGE SCALE GENOMIC DNA]</scope>
    <source>
        <strain evidence="2">BS1</strain>
    </source>
</reference>
<evidence type="ECO:0000256" key="1">
    <source>
        <dbReference type="ARBA" id="ARBA00022679"/>
    </source>
</evidence>
<dbReference type="Pfam" id="PF13489">
    <property type="entry name" value="Methyltransf_23"/>
    <property type="match status" value="1"/>
</dbReference>